<evidence type="ECO:0000313" key="1">
    <source>
        <dbReference type="EMBL" id="KAG7552741.1"/>
    </source>
</evidence>
<gene>
    <name evidence="1" type="ORF">ISN45_Aa06g033280</name>
</gene>
<feature type="non-terminal residue" evidence="1">
    <location>
        <position position="51"/>
    </location>
</feature>
<sequence>HTAPIVDLAVCDPTTVSGNGVTSDCSDNGNADPFVNCCALISACSDGVLCV</sequence>
<dbReference type="EMBL" id="JAEFBK010000011">
    <property type="protein sequence ID" value="KAG7552741.1"/>
    <property type="molecule type" value="Genomic_DNA"/>
</dbReference>
<proteinExistence type="predicted"/>
<accession>A0A8T1Z1S0</accession>
<dbReference type="Proteomes" id="UP000694240">
    <property type="component" value="Chromosome 11"/>
</dbReference>
<evidence type="ECO:0000313" key="2">
    <source>
        <dbReference type="Proteomes" id="UP000694240"/>
    </source>
</evidence>
<name>A0A8T1Z1S0_9BRAS</name>
<feature type="non-terminal residue" evidence="1">
    <location>
        <position position="1"/>
    </location>
</feature>
<comment type="caution">
    <text evidence="1">The sequence shown here is derived from an EMBL/GenBank/DDBJ whole genome shotgun (WGS) entry which is preliminary data.</text>
</comment>
<protein>
    <submittedName>
        <fullName evidence="1">Uncharacterized protein</fullName>
    </submittedName>
</protein>
<keyword evidence="2" id="KW-1185">Reference proteome</keyword>
<dbReference type="AlphaFoldDB" id="A0A8T1Z1S0"/>
<reference evidence="1 2" key="1">
    <citation type="submission" date="2020-12" db="EMBL/GenBank/DDBJ databases">
        <title>Concerted genomic and epigenomic changes stabilize Arabidopsis allopolyploids.</title>
        <authorList>
            <person name="Chen Z."/>
        </authorList>
    </citation>
    <scope>NUCLEOTIDE SEQUENCE [LARGE SCALE GENOMIC DNA]</scope>
    <source>
        <strain evidence="1">Allo738</strain>
        <tissue evidence="1">Leaf</tissue>
    </source>
</reference>
<organism evidence="1 2">
    <name type="scientific">Arabidopsis thaliana x Arabidopsis arenosa</name>
    <dbReference type="NCBI Taxonomy" id="1240361"/>
    <lineage>
        <taxon>Eukaryota</taxon>
        <taxon>Viridiplantae</taxon>
        <taxon>Streptophyta</taxon>
        <taxon>Embryophyta</taxon>
        <taxon>Tracheophyta</taxon>
        <taxon>Spermatophyta</taxon>
        <taxon>Magnoliopsida</taxon>
        <taxon>eudicotyledons</taxon>
        <taxon>Gunneridae</taxon>
        <taxon>Pentapetalae</taxon>
        <taxon>rosids</taxon>
        <taxon>malvids</taxon>
        <taxon>Brassicales</taxon>
        <taxon>Brassicaceae</taxon>
        <taxon>Camelineae</taxon>
        <taxon>Arabidopsis</taxon>
    </lineage>
</organism>